<dbReference type="Pfam" id="PF00990">
    <property type="entry name" value="GGDEF"/>
    <property type="match status" value="1"/>
</dbReference>
<dbReference type="SUPFAM" id="SSF55785">
    <property type="entry name" value="PYP-like sensor domain (PAS domain)"/>
    <property type="match status" value="1"/>
</dbReference>
<evidence type="ECO:0000313" key="7">
    <source>
        <dbReference type="EMBL" id="ROQ21563.1"/>
    </source>
</evidence>
<evidence type="ECO:0000256" key="3">
    <source>
        <dbReference type="ARBA" id="ARBA00034247"/>
    </source>
</evidence>
<dbReference type="InterPro" id="IPR035965">
    <property type="entry name" value="PAS-like_dom_sf"/>
</dbReference>
<dbReference type="Gene3D" id="3.30.450.20">
    <property type="entry name" value="PAS domain"/>
    <property type="match status" value="1"/>
</dbReference>
<dbReference type="PANTHER" id="PTHR45138:SF9">
    <property type="entry name" value="DIGUANYLATE CYCLASE DGCM-RELATED"/>
    <property type="match status" value="1"/>
</dbReference>
<dbReference type="SUPFAM" id="SSF55073">
    <property type="entry name" value="Nucleotide cyclase"/>
    <property type="match status" value="1"/>
</dbReference>
<evidence type="ECO:0000313" key="8">
    <source>
        <dbReference type="Proteomes" id="UP000273643"/>
    </source>
</evidence>
<sequence>MSSPISDATDSAVYKTLLESTKAIPWKIDWATMKFAYIGPQIEALLGWTPESWVSVEDWATRMHPEDRDWVVNFCVSQSQSGVDHEADYRALTKDGDYVWIRDVVHVARNEQGEVEALIGFMFDISERKKTEQELIKLQKELETLSYQDGLTGVANRRMLDSILDVEWLNARRNRQPLSVLLIDIDYFKQYNDRYGHLQGDDCLRSIAQTLDTVASRPRDFLARFGGEEFMLVLPETDGKAAHAVADRCRQAILKLQIPHAASDASQLVSISVGVASIIPDHECELAEFIESADRKLYQAKLEGRDRVVA</sequence>
<feature type="domain" description="PAS" evidence="4">
    <location>
        <begin position="10"/>
        <end position="69"/>
    </location>
</feature>
<dbReference type="GO" id="GO:0043709">
    <property type="term" value="P:cell adhesion involved in single-species biofilm formation"/>
    <property type="evidence" value="ECO:0007669"/>
    <property type="project" value="TreeGrafter"/>
</dbReference>
<feature type="domain" description="PAC" evidence="5">
    <location>
        <begin position="85"/>
        <end position="137"/>
    </location>
</feature>
<dbReference type="GO" id="GO:0052621">
    <property type="term" value="F:diguanylate cyclase activity"/>
    <property type="evidence" value="ECO:0007669"/>
    <property type="project" value="UniProtKB-EC"/>
</dbReference>
<dbReference type="InterPro" id="IPR029787">
    <property type="entry name" value="Nucleotide_cyclase"/>
</dbReference>
<dbReference type="GO" id="GO:0005886">
    <property type="term" value="C:plasma membrane"/>
    <property type="evidence" value="ECO:0007669"/>
    <property type="project" value="TreeGrafter"/>
</dbReference>
<organism evidence="7 8">
    <name type="scientific">Marinimicrobium koreense</name>
    <dbReference type="NCBI Taxonomy" id="306545"/>
    <lineage>
        <taxon>Bacteria</taxon>
        <taxon>Pseudomonadati</taxon>
        <taxon>Pseudomonadota</taxon>
        <taxon>Gammaproteobacteria</taxon>
        <taxon>Cellvibrionales</taxon>
        <taxon>Cellvibrionaceae</taxon>
        <taxon>Marinimicrobium</taxon>
    </lineage>
</organism>
<accession>A0A3N1NZK8</accession>
<gene>
    <name evidence="7" type="ORF">EDC38_2189</name>
</gene>
<comment type="cofactor">
    <cofactor evidence="1">
        <name>Mg(2+)</name>
        <dbReference type="ChEBI" id="CHEBI:18420"/>
    </cofactor>
</comment>
<dbReference type="OrthoDB" id="9812260at2"/>
<keyword evidence="8" id="KW-1185">Reference proteome</keyword>
<dbReference type="InterPro" id="IPR000014">
    <property type="entry name" value="PAS"/>
</dbReference>
<dbReference type="AlphaFoldDB" id="A0A3N1NZK8"/>
<dbReference type="Proteomes" id="UP000273643">
    <property type="component" value="Unassembled WGS sequence"/>
</dbReference>
<dbReference type="InterPro" id="IPR050469">
    <property type="entry name" value="Diguanylate_Cyclase"/>
</dbReference>
<dbReference type="PROSITE" id="PS50113">
    <property type="entry name" value="PAC"/>
    <property type="match status" value="1"/>
</dbReference>
<comment type="catalytic activity">
    <reaction evidence="3">
        <text>2 GTP = 3',3'-c-di-GMP + 2 diphosphate</text>
        <dbReference type="Rhea" id="RHEA:24898"/>
        <dbReference type="ChEBI" id="CHEBI:33019"/>
        <dbReference type="ChEBI" id="CHEBI:37565"/>
        <dbReference type="ChEBI" id="CHEBI:58805"/>
        <dbReference type="EC" id="2.7.7.65"/>
    </reaction>
</comment>
<comment type="caution">
    <text evidence="7">The sequence shown here is derived from an EMBL/GenBank/DDBJ whole genome shotgun (WGS) entry which is preliminary data.</text>
</comment>
<dbReference type="CDD" id="cd00130">
    <property type="entry name" value="PAS"/>
    <property type="match status" value="1"/>
</dbReference>
<dbReference type="InterPro" id="IPR013655">
    <property type="entry name" value="PAS_fold_3"/>
</dbReference>
<protein>
    <recommendedName>
        <fullName evidence="2">diguanylate cyclase</fullName>
        <ecNumber evidence="2">2.7.7.65</ecNumber>
    </recommendedName>
</protein>
<evidence type="ECO:0000259" key="6">
    <source>
        <dbReference type="PROSITE" id="PS50887"/>
    </source>
</evidence>
<dbReference type="EMBL" id="RJUK01000001">
    <property type="protein sequence ID" value="ROQ21563.1"/>
    <property type="molecule type" value="Genomic_DNA"/>
</dbReference>
<dbReference type="Pfam" id="PF08447">
    <property type="entry name" value="PAS_3"/>
    <property type="match status" value="1"/>
</dbReference>
<dbReference type="InterPro" id="IPR000160">
    <property type="entry name" value="GGDEF_dom"/>
</dbReference>
<proteinExistence type="predicted"/>
<dbReference type="RefSeq" id="WP_123638538.1">
    <property type="nucleotide sequence ID" value="NZ_RJUK01000001.1"/>
</dbReference>
<reference evidence="7 8" key="1">
    <citation type="submission" date="2018-11" db="EMBL/GenBank/DDBJ databases">
        <title>Genomic Encyclopedia of Type Strains, Phase IV (KMG-IV): sequencing the most valuable type-strain genomes for metagenomic binning, comparative biology and taxonomic classification.</title>
        <authorList>
            <person name="Goeker M."/>
        </authorList>
    </citation>
    <scope>NUCLEOTIDE SEQUENCE [LARGE SCALE GENOMIC DNA]</scope>
    <source>
        <strain evidence="7 8">DSM 16974</strain>
    </source>
</reference>
<dbReference type="EC" id="2.7.7.65" evidence="2"/>
<dbReference type="NCBIfam" id="TIGR00229">
    <property type="entry name" value="sensory_box"/>
    <property type="match status" value="1"/>
</dbReference>
<dbReference type="CDD" id="cd01949">
    <property type="entry name" value="GGDEF"/>
    <property type="match status" value="1"/>
</dbReference>
<dbReference type="FunFam" id="3.30.70.270:FF:000001">
    <property type="entry name" value="Diguanylate cyclase domain protein"/>
    <property type="match status" value="1"/>
</dbReference>
<feature type="domain" description="GGDEF" evidence="6">
    <location>
        <begin position="176"/>
        <end position="310"/>
    </location>
</feature>
<name>A0A3N1NZK8_9GAMM</name>
<dbReference type="SMART" id="SM00267">
    <property type="entry name" value="GGDEF"/>
    <property type="match status" value="1"/>
</dbReference>
<dbReference type="PROSITE" id="PS50887">
    <property type="entry name" value="GGDEF"/>
    <property type="match status" value="1"/>
</dbReference>
<dbReference type="InterPro" id="IPR043128">
    <property type="entry name" value="Rev_trsase/Diguanyl_cyclase"/>
</dbReference>
<evidence type="ECO:0000256" key="1">
    <source>
        <dbReference type="ARBA" id="ARBA00001946"/>
    </source>
</evidence>
<evidence type="ECO:0000256" key="2">
    <source>
        <dbReference type="ARBA" id="ARBA00012528"/>
    </source>
</evidence>
<dbReference type="PANTHER" id="PTHR45138">
    <property type="entry name" value="REGULATORY COMPONENTS OF SENSORY TRANSDUCTION SYSTEM"/>
    <property type="match status" value="1"/>
</dbReference>
<dbReference type="InterPro" id="IPR000700">
    <property type="entry name" value="PAS-assoc_C"/>
</dbReference>
<dbReference type="NCBIfam" id="TIGR00254">
    <property type="entry name" value="GGDEF"/>
    <property type="match status" value="1"/>
</dbReference>
<dbReference type="Gene3D" id="3.30.70.270">
    <property type="match status" value="1"/>
</dbReference>
<dbReference type="SMART" id="SM00086">
    <property type="entry name" value="PAC"/>
    <property type="match status" value="1"/>
</dbReference>
<evidence type="ECO:0000259" key="5">
    <source>
        <dbReference type="PROSITE" id="PS50113"/>
    </source>
</evidence>
<dbReference type="InterPro" id="IPR001610">
    <property type="entry name" value="PAC"/>
</dbReference>
<dbReference type="PROSITE" id="PS50112">
    <property type="entry name" value="PAS"/>
    <property type="match status" value="1"/>
</dbReference>
<evidence type="ECO:0000259" key="4">
    <source>
        <dbReference type="PROSITE" id="PS50112"/>
    </source>
</evidence>
<dbReference type="GO" id="GO:1902201">
    <property type="term" value="P:negative regulation of bacterial-type flagellum-dependent cell motility"/>
    <property type="evidence" value="ECO:0007669"/>
    <property type="project" value="TreeGrafter"/>
</dbReference>